<feature type="region of interest" description="Disordered" evidence="1">
    <location>
        <begin position="108"/>
        <end position="174"/>
    </location>
</feature>
<reference evidence="2" key="1">
    <citation type="submission" date="2021-02" db="EMBL/GenBank/DDBJ databases">
        <authorList>
            <person name="Dougan E. K."/>
            <person name="Rhodes N."/>
            <person name="Thang M."/>
            <person name="Chan C."/>
        </authorList>
    </citation>
    <scope>NUCLEOTIDE SEQUENCE</scope>
</reference>
<evidence type="ECO:0000313" key="2">
    <source>
        <dbReference type="EMBL" id="CAE8621578.1"/>
    </source>
</evidence>
<feature type="compositionally biased region" description="Low complexity" evidence="1">
    <location>
        <begin position="9"/>
        <end position="30"/>
    </location>
</feature>
<evidence type="ECO:0000256" key="1">
    <source>
        <dbReference type="SAM" id="MobiDB-lite"/>
    </source>
</evidence>
<gene>
    <name evidence="2" type="ORF">PGLA1383_LOCUS39097</name>
</gene>
<feature type="compositionally biased region" description="Polar residues" evidence="1">
    <location>
        <begin position="31"/>
        <end position="42"/>
    </location>
</feature>
<sequence length="232" mass="24553">HQLQHPIRSTSSMAPRAASSAAAAGAAALSDPTSTIEFTQANPKRRGSSSFERYDVYKKARTVGDAWQSGANAADLKNDHAKGYLRLVGGVRPFSGLGVVLGRGPAAAPQQQQQQQQLQQQQHSSAAFLAATQQQQQPQQQHQQQQQPLPTPSNRPFQQQQQQQQQHSSALSAAAAFKRSLVEAGSSSSSSSVRSAAPAVGVGGGLLAMPAQLRESTLAQRLQSRRCAPAAT</sequence>
<accession>A0A813G5X9</accession>
<dbReference type="Proteomes" id="UP000654075">
    <property type="component" value="Unassembled WGS sequence"/>
</dbReference>
<proteinExistence type="predicted"/>
<dbReference type="AlphaFoldDB" id="A0A813G5X9"/>
<feature type="region of interest" description="Disordered" evidence="1">
    <location>
        <begin position="1"/>
        <end position="50"/>
    </location>
</feature>
<keyword evidence="3" id="KW-1185">Reference proteome</keyword>
<comment type="caution">
    <text evidence="2">The sequence shown here is derived from an EMBL/GenBank/DDBJ whole genome shotgun (WGS) entry which is preliminary data.</text>
</comment>
<organism evidence="2 3">
    <name type="scientific">Polarella glacialis</name>
    <name type="common">Dinoflagellate</name>
    <dbReference type="NCBI Taxonomy" id="89957"/>
    <lineage>
        <taxon>Eukaryota</taxon>
        <taxon>Sar</taxon>
        <taxon>Alveolata</taxon>
        <taxon>Dinophyceae</taxon>
        <taxon>Suessiales</taxon>
        <taxon>Suessiaceae</taxon>
        <taxon>Polarella</taxon>
    </lineage>
</organism>
<evidence type="ECO:0000313" key="3">
    <source>
        <dbReference type="Proteomes" id="UP000654075"/>
    </source>
</evidence>
<dbReference type="EMBL" id="CAJNNV010027774">
    <property type="protein sequence ID" value="CAE8621578.1"/>
    <property type="molecule type" value="Genomic_DNA"/>
</dbReference>
<protein>
    <submittedName>
        <fullName evidence="2">Uncharacterized protein</fullName>
    </submittedName>
</protein>
<dbReference type="OrthoDB" id="424812at2759"/>
<feature type="non-terminal residue" evidence="2">
    <location>
        <position position="1"/>
    </location>
</feature>
<feature type="non-terminal residue" evidence="2">
    <location>
        <position position="232"/>
    </location>
</feature>
<feature type="compositionally biased region" description="Low complexity" evidence="1">
    <location>
        <begin position="133"/>
        <end position="148"/>
    </location>
</feature>
<name>A0A813G5X9_POLGL</name>
<feature type="compositionally biased region" description="Low complexity" evidence="1">
    <location>
        <begin position="110"/>
        <end position="122"/>
    </location>
</feature>